<dbReference type="PANTHER" id="PTHR45877:SF2">
    <property type="entry name" value="E3 UBIQUITIN-PROTEIN LIGASE SINA-RELATED"/>
    <property type="match status" value="1"/>
</dbReference>
<accession>A0A6P7HC38</accession>
<organism evidence="6">
    <name type="scientific">Diabrotica virgifera virgifera</name>
    <name type="common">western corn rootworm</name>
    <dbReference type="NCBI Taxonomy" id="50390"/>
    <lineage>
        <taxon>Eukaryota</taxon>
        <taxon>Metazoa</taxon>
        <taxon>Ecdysozoa</taxon>
        <taxon>Arthropoda</taxon>
        <taxon>Hexapoda</taxon>
        <taxon>Insecta</taxon>
        <taxon>Pterygota</taxon>
        <taxon>Neoptera</taxon>
        <taxon>Endopterygota</taxon>
        <taxon>Coleoptera</taxon>
        <taxon>Polyphaga</taxon>
        <taxon>Cucujiformia</taxon>
        <taxon>Chrysomeloidea</taxon>
        <taxon>Chrysomelidae</taxon>
        <taxon>Galerucinae</taxon>
        <taxon>Diabroticina</taxon>
        <taxon>Diabroticites</taxon>
        <taxon>Diabrotica</taxon>
    </lineage>
</organism>
<dbReference type="SMART" id="SM00184">
    <property type="entry name" value="RING"/>
    <property type="match status" value="1"/>
</dbReference>
<feature type="domain" description="RING-type" evidence="5">
    <location>
        <begin position="298"/>
        <end position="333"/>
    </location>
</feature>
<dbReference type="GO" id="GO:0043161">
    <property type="term" value="P:proteasome-mediated ubiquitin-dependent protein catabolic process"/>
    <property type="evidence" value="ECO:0007669"/>
    <property type="project" value="TreeGrafter"/>
</dbReference>
<dbReference type="PROSITE" id="PS50089">
    <property type="entry name" value="ZF_RING_2"/>
    <property type="match status" value="1"/>
</dbReference>
<evidence type="ECO:0000256" key="2">
    <source>
        <dbReference type="ARBA" id="ARBA00022771"/>
    </source>
</evidence>
<keyword evidence="1" id="KW-0479">Metal-binding</keyword>
<dbReference type="InterPro" id="IPR004162">
    <property type="entry name" value="SINA-like_animal"/>
</dbReference>
<dbReference type="GO" id="GO:0008270">
    <property type="term" value="F:zinc ion binding"/>
    <property type="evidence" value="ECO:0007669"/>
    <property type="project" value="UniProtKB-KW"/>
</dbReference>
<dbReference type="RefSeq" id="XP_028153340.1">
    <property type="nucleotide sequence ID" value="XM_028297539.1"/>
</dbReference>
<dbReference type="SUPFAM" id="SSF49599">
    <property type="entry name" value="TRAF domain-like"/>
    <property type="match status" value="1"/>
</dbReference>
<dbReference type="InterPro" id="IPR013083">
    <property type="entry name" value="Znf_RING/FYVE/PHD"/>
</dbReference>
<dbReference type="AlphaFoldDB" id="A0A6P7HC38"/>
<keyword evidence="2 4" id="KW-0863">Zinc-finger</keyword>
<evidence type="ECO:0000256" key="3">
    <source>
        <dbReference type="ARBA" id="ARBA00022833"/>
    </source>
</evidence>
<name>A0A6P7HC38_DIAVI</name>
<evidence type="ECO:0000313" key="6">
    <source>
        <dbReference type="RefSeq" id="XP_028153340.1"/>
    </source>
</evidence>
<reference evidence="6" key="1">
    <citation type="submission" date="2025-08" db="UniProtKB">
        <authorList>
            <consortium name="RefSeq"/>
        </authorList>
    </citation>
    <scope>IDENTIFICATION</scope>
    <source>
        <tissue evidence="6">Whole insect</tissue>
    </source>
</reference>
<dbReference type="InterPro" id="IPR001841">
    <property type="entry name" value="Znf_RING"/>
</dbReference>
<dbReference type="GO" id="GO:0005737">
    <property type="term" value="C:cytoplasm"/>
    <property type="evidence" value="ECO:0007669"/>
    <property type="project" value="TreeGrafter"/>
</dbReference>
<evidence type="ECO:0000256" key="1">
    <source>
        <dbReference type="ARBA" id="ARBA00022723"/>
    </source>
</evidence>
<proteinExistence type="predicted"/>
<evidence type="ECO:0000256" key="4">
    <source>
        <dbReference type="PROSITE-ProRule" id="PRU00175"/>
    </source>
</evidence>
<dbReference type="GO" id="GO:0061630">
    <property type="term" value="F:ubiquitin protein ligase activity"/>
    <property type="evidence" value="ECO:0007669"/>
    <property type="project" value="TreeGrafter"/>
</dbReference>
<gene>
    <name evidence="6" type="primary">LOC114346804</name>
</gene>
<keyword evidence="3" id="KW-0862">Zinc</keyword>
<dbReference type="SUPFAM" id="SSF57850">
    <property type="entry name" value="RING/U-box"/>
    <property type="match status" value="1"/>
</dbReference>
<dbReference type="Pfam" id="PF21362">
    <property type="entry name" value="Sina_RING"/>
    <property type="match status" value="1"/>
</dbReference>
<dbReference type="PANTHER" id="PTHR45877">
    <property type="entry name" value="E3 UBIQUITIN-PROTEIN LIGASE SIAH2"/>
    <property type="match status" value="1"/>
</dbReference>
<protein>
    <submittedName>
        <fullName evidence="6">Uncharacterized protein LOC114346804</fullName>
    </submittedName>
</protein>
<dbReference type="InParanoid" id="A0A6P7HC38"/>
<sequence length="387" mass="44686">MNQDSTNNESLVETLKSLKCTYCGNILSIGPIMILSISRHEYQCGRCKEITRKGPPVRALLYESVAKHLLFPCIYPNCHEKLSWAFVKIHEENCPHKTICCPISQCFEKLEENDIIAHMKQKHPADICFDNIIFKFTIDDDCSFIAVINSLIFLIYFRNSELFVSLISKSNKSFTYTAKLRNMKENTPYIYFKGSVIDRFDENRFCSNCREYKLSIEKKIRARRYFIEDKVEEKIVSNETVQQVAAAEVKKILLPIYNKLNSADCIQLVIEIQDREEELLLAESKNANSDTIRKILECVVCMEDMVSYIYMCKGGHDVCANCIKTLQGCPFCRKPIENQRNFALEYIAENFIISCKYNTNGCTFLGNLKSLAVHENKCTLQSLDHTF</sequence>
<dbReference type="GO" id="GO:0031624">
    <property type="term" value="F:ubiquitin conjugating enzyme binding"/>
    <property type="evidence" value="ECO:0007669"/>
    <property type="project" value="TreeGrafter"/>
</dbReference>
<dbReference type="InterPro" id="IPR049548">
    <property type="entry name" value="Sina-like_RING"/>
</dbReference>
<evidence type="ECO:0000259" key="5">
    <source>
        <dbReference type="PROSITE" id="PS50089"/>
    </source>
</evidence>
<dbReference type="Gene3D" id="3.30.40.10">
    <property type="entry name" value="Zinc/RING finger domain, C3HC4 (zinc finger)"/>
    <property type="match status" value="3"/>
</dbReference>